<keyword evidence="9" id="KW-1185">Reference proteome</keyword>
<dbReference type="Gene3D" id="2.60.40.420">
    <property type="entry name" value="Cupredoxins - blue copper proteins"/>
    <property type="match status" value="1"/>
</dbReference>
<organism evidence="8 9">
    <name type="scientific">Bradyrhizobium rifense</name>
    <dbReference type="NCBI Taxonomy" id="515499"/>
    <lineage>
        <taxon>Bacteria</taxon>
        <taxon>Pseudomonadati</taxon>
        <taxon>Pseudomonadota</taxon>
        <taxon>Alphaproteobacteria</taxon>
        <taxon>Hyphomicrobiales</taxon>
        <taxon>Nitrobacteraceae</taxon>
        <taxon>Bradyrhizobium</taxon>
    </lineage>
</organism>
<feature type="binding site" evidence="5">
    <location>
        <position position="103"/>
    </location>
    <ligand>
        <name>Cu cation</name>
        <dbReference type="ChEBI" id="CHEBI:23378"/>
    </ligand>
</feature>
<comment type="caution">
    <text evidence="8">The sequence shown here is derived from an EMBL/GenBank/DDBJ whole genome shotgun (WGS) entry which is preliminary data.</text>
</comment>
<dbReference type="OrthoDB" id="9796416at2"/>
<keyword evidence="5" id="KW-0479">Metal-binding</keyword>
<feature type="binding site" evidence="5">
    <location>
        <position position="65"/>
    </location>
    <ligand>
        <name>Cu cation</name>
        <dbReference type="ChEBI" id="CHEBI:23378"/>
    </ligand>
</feature>
<proteinExistence type="predicted"/>
<evidence type="ECO:0000259" key="7">
    <source>
        <dbReference type="Pfam" id="PF13473"/>
    </source>
</evidence>
<dbReference type="EMBL" id="VSSS01000006">
    <property type="protein sequence ID" value="TYL99699.1"/>
    <property type="molecule type" value="Genomic_DNA"/>
</dbReference>
<keyword evidence="4" id="KW-0249">Electron transport</keyword>
<dbReference type="InterPro" id="IPR028096">
    <property type="entry name" value="EfeO_Cupredoxin"/>
</dbReference>
<dbReference type="AlphaFoldDB" id="A0A5D3L137"/>
<evidence type="ECO:0000256" key="3">
    <source>
        <dbReference type="ARBA" id="ARBA00022764"/>
    </source>
</evidence>
<sequence length="121" mass="12921">MRSALVAAALGAVTAVMPAVVVLPGWTQDAAASAVSIDNFTFTPQTLTVKVGTTVTWTNKDDIPHGIASDNNAFRRSKALDTGDKFAFTFTTPGTYKYFCYVHPHMTARSWCSQLAASAMA</sequence>
<accession>A0A5D3L137</accession>
<name>A0A5D3L137_9BRAD</name>
<feature type="signal peptide" evidence="6">
    <location>
        <begin position="1"/>
        <end position="18"/>
    </location>
</feature>
<evidence type="ECO:0000256" key="2">
    <source>
        <dbReference type="ARBA" id="ARBA00022448"/>
    </source>
</evidence>
<evidence type="ECO:0000313" key="9">
    <source>
        <dbReference type="Proteomes" id="UP000324758"/>
    </source>
</evidence>
<keyword evidence="3" id="KW-0574">Periplasm</keyword>
<dbReference type="Proteomes" id="UP000324758">
    <property type="component" value="Unassembled WGS sequence"/>
</dbReference>
<dbReference type="PANTHER" id="PTHR36507:SF1">
    <property type="entry name" value="BLL1555 PROTEIN"/>
    <property type="match status" value="1"/>
</dbReference>
<feature type="domain" description="EfeO-type cupredoxin-like" evidence="7">
    <location>
        <begin position="27"/>
        <end position="105"/>
    </location>
</feature>
<evidence type="ECO:0000256" key="6">
    <source>
        <dbReference type="SAM" id="SignalP"/>
    </source>
</evidence>
<evidence type="ECO:0000256" key="4">
    <source>
        <dbReference type="ARBA" id="ARBA00022982"/>
    </source>
</evidence>
<dbReference type="GO" id="GO:0042597">
    <property type="term" value="C:periplasmic space"/>
    <property type="evidence" value="ECO:0007669"/>
    <property type="project" value="UniProtKB-SubCell"/>
</dbReference>
<keyword evidence="2" id="KW-0813">Transport</keyword>
<keyword evidence="5" id="KW-0186">Copper</keyword>
<dbReference type="GO" id="GO:0009055">
    <property type="term" value="F:electron transfer activity"/>
    <property type="evidence" value="ECO:0007669"/>
    <property type="project" value="InterPro"/>
</dbReference>
<reference evidence="8 9" key="1">
    <citation type="submission" date="2019-08" db="EMBL/GenBank/DDBJ databases">
        <title>Bradyrhizobium hipponensis sp. nov., a rhizobium isolated from a Lupinus angustifolius root nodule in Tunisia.</title>
        <authorList>
            <person name="Off K."/>
            <person name="Rejili M."/>
            <person name="Mars M."/>
            <person name="Brachmann A."/>
            <person name="Marin M."/>
        </authorList>
    </citation>
    <scope>NUCLEOTIDE SEQUENCE [LARGE SCALE GENOMIC DNA]</scope>
    <source>
        <strain evidence="8 9">CTAW71</strain>
    </source>
</reference>
<dbReference type="InterPro" id="IPR052721">
    <property type="entry name" value="ET_Amicyanin"/>
</dbReference>
<keyword evidence="6" id="KW-0732">Signal</keyword>
<dbReference type="InterPro" id="IPR002386">
    <property type="entry name" value="Amicyanin/Pseudoazurin"/>
</dbReference>
<dbReference type="InterPro" id="IPR008972">
    <property type="entry name" value="Cupredoxin"/>
</dbReference>
<comment type="subcellular location">
    <subcellularLocation>
        <location evidence="1">Periplasm</location>
    </subcellularLocation>
</comment>
<evidence type="ECO:0000313" key="8">
    <source>
        <dbReference type="EMBL" id="TYL99699.1"/>
    </source>
</evidence>
<dbReference type="SUPFAM" id="SSF49503">
    <property type="entry name" value="Cupredoxins"/>
    <property type="match status" value="1"/>
</dbReference>
<dbReference type="PANTHER" id="PTHR36507">
    <property type="entry name" value="BLL1555 PROTEIN"/>
    <property type="match status" value="1"/>
</dbReference>
<gene>
    <name evidence="8" type="ORF">FXB40_02045</name>
</gene>
<dbReference type="PRINTS" id="PR00155">
    <property type="entry name" value="AMICYANIN"/>
</dbReference>
<protein>
    <submittedName>
        <fullName evidence="8">Amicyanin</fullName>
    </submittedName>
</protein>
<comment type="cofactor">
    <cofactor evidence="5">
        <name>Cu cation</name>
        <dbReference type="ChEBI" id="CHEBI:23378"/>
    </cofactor>
    <text evidence="5">Binds 1 copper ion per subunit.</text>
</comment>
<feature type="chain" id="PRO_5023037503" evidence="6">
    <location>
        <begin position="19"/>
        <end position="121"/>
    </location>
</feature>
<dbReference type="GO" id="GO:0005507">
    <property type="term" value="F:copper ion binding"/>
    <property type="evidence" value="ECO:0007669"/>
    <property type="project" value="InterPro"/>
</dbReference>
<feature type="binding site" evidence="5">
    <location>
        <position position="100"/>
    </location>
    <ligand>
        <name>Cu cation</name>
        <dbReference type="ChEBI" id="CHEBI:23378"/>
    </ligand>
</feature>
<evidence type="ECO:0000256" key="5">
    <source>
        <dbReference type="PIRSR" id="PIRSR602386-1"/>
    </source>
</evidence>
<dbReference type="Pfam" id="PF13473">
    <property type="entry name" value="Cupredoxin_1"/>
    <property type="match status" value="1"/>
</dbReference>
<evidence type="ECO:0000256" key="1">
    <source>
        <dbReference type="ARBA" id="ARBA00004418"/>
    </source>
</evidence>